<dbReference type="Proteomes" id="UP000887159">
    <property type="component" value="Unassembled WGS sequence"/>
</dbReference>
<protein>
    <submittedName>
        <fullName evidence="1">Uncharacterized protein</fullName>
    </submittedName>
</protein>
<name>A0A8X7BL37_TRICX</name>
<evidence type="ECO:0000313" key="1">
    <source>
        <dbReference type="EMBL" id="GFY35148.1"/>
    </source>
</evidence>
<reference evidence="1" key="1">
    <citation type="submission" date="2020-08" db="EMBL/GenBank/DDBJ databases">
        <title>Multicomponent nature underlies the extraordinary mechanical properties of spider dragline silk.</title>
        <authorList>
            <person name="Kono N."/>
            <person name="Nakamura H."/>
            <person name="Mori M."/>
            <person name="Yoshida Y."/>
            <person name="Ohtoshi R."/>
            <person name="Malay A.D."/>
            <person name="Moran D.A.P."/>
            <person name="Tomita M."/>
            <person name="Numata K."/>
            <person name="Arakawa K."/>
        </authorList>
    </citation>
    <scope>NUCLEOTIDE SEQUENCE</scope>
</reference>
<keyword evidence="2" id="KW-1185">Reference proteome</keyword>
<dbReference type="AlphaFoldDB" id="A0A8X7BL37"/>
<dbReference type="EMBL" id="BMAU01021430">
    <property type="protein sequence ID" value="GFY35148.1"/>
    <property type="molecule type" value="Genomic_DNA"/>
</dbReference>
<comment type="caution">
    <text evidence="1">The sequence shown here is derived from an EMBL/GenBank/DDBJ whole genome shotgun (WGS) entry which is preliminary data.</text>
</comment>
<proteinExistence type="predicted"/>
<accession>A0A8X7BL37</accession>
<gene>
    <name evidence="1" type="ORF">TNCV_5045231</name>
</gene>
<organism evidence="1 2">
    <name type="scientific">Trichonephila clavipes</name>
    <name type="common">Golden silk orbweaver</name>
    <name type="synonym">Nephila clavipes</name>
    <dbReference type="NCBI Taxonomy" id="2585209"/>
    <lineage>
        <taxon>Eukaryota</taxon>
        <taxon>Metazoa</taxon>
        <taxon>Ecdysozoa</taxon>
        <taxon>Arthropoda</taxon>
        <taxon>Chelicerata</taxon>
        <taxon>Arachnida</taxon>
        <taxon>Araneae</taxon>
        <taxon>Araneomorphae</taxon>
        <taxon>Entelegynae</taxon>
        <taxon>Araneoidea</taxon>
        <taxon>Nephilidae</taxon>
        <taxon>Trichonephila</taxon>
    </lineage>
</organism>
<sequence>MPTIKITCQVGKLDFACVVPAELATMSFVSNNVANTVAIIHSFKYPEGKKKIIEENVCSRFDLKKELNDLEAEKD</sequence>
<evidence type="ECO:0000313" key="2">
    <source>
        <dbReference type="Proteomes" id="UP000887159"/>
    </source>
</evidence>